<keyword evidence="9" id="KW-1185">Reference proteome</keyword>
<evidence type="ECO:0000256" key="5">
    <source>
        <dbReference type="ARBA" id="ARBA00023163"/>
    </source>
</evidence>
<feature type="domain" description="RNA polymerase sigma factor 70 region 4 type 2" evidence="7">
    <location>
        <begin position="109"/>
        <end position="160"/>
    </location>
</feature>
<dbReference type="Pfam" id="PF08281">
    <property type="entry name" value="Sigma70_r4_2"/>
    <property type="match status" value="1"/>
</dbReference>
<dbReference type="Proteomes" id="UP000199155">
    <property type="component" value="Unassembled WGS sequence"/>
</dbReference>
<feature type="domain" description="RNA polymerase sigma-70 region 2" evidence="6">
    <location>
        <begin position="14"/>
        <end position="77"/>
    </location>
</feature>
<dbReference type="InterPro" id="IPR013325">
    <property type="entry name" value="RNA_pol_sigma_r2"/>
</dbReference>
<accession>A0A1G9GNP2</accession>
<protein>
    <submittedName>
        <fullName evidence="8">RNA polymerase sigma-70 factor, ECF subfamily</fullName>
    </submittedName>
</protein>
<dbReference type="NCBIfam" id="NF007214">
    <property type="entry name" value="PRK09636.1"/>
    <property type="match status" value="1"/>
</dbReference>
<dbReference type="Gene3D" id="1.10.1740.10">
    <property type="match status" value="1"/>
</dbReference>
<dbReference type="InterPro" id="IPR007627">
    <property type="entry name" value="RNA_pol_sigma70_r2"/>
</dbReference>
<gene>
    <name evidence="8" type="ORF">SAMN05421806_116113</name>
</gene>
<dbReference type="InterPro" id="IPR014303">
    <property type="entry name" value="RNA_pol_sigma-70_ECF"/>
</dbReference>
<dbReference type="Gene3D" id="3.10.450.50">
    <property type="match status" value="1"/>
</dbReference>
<dbReference type="PANTHER" id="PTHR30173:SF36">
    <property type="entry name" value="ECF RNA POLYMERASE SIGMA FACTOR SIGJ"/>
    <property type="match status" value="1"/>
</dbReference>
<evidence type="ECO:0000313" key="8">
    <source>
        <dbReference type="EMBL" id="SDL02309.1"/>
    </source>
</evidence>
<dbReference type="InterPro" id="IPR014284">
    <property type="entry name" value="RNA_pol_sigma-70_dom"/>
</dbReference>
<dbReference type="RefSeq" id="WP_093615782.1">
    <property type="nucleotide sequence ID" value="NZ_FNFF01000016.1"/>
</dbReference>
<name>A0A1G9GNP2_9ACTN</name>
<keyword evidence="4" id="KW-0731">Sigma factor</keyword>
<dbReference type="SUPFAM" id="SSF88659">
    <property type="entry name" value="Sigma3 and sigma4 domains of RNA polymerase sigma factors"/>
    <property type="match status" value="1"/>
</dbReference>
<dbReference type="InterPro" id="IPR013249">
    <property type="entry name" value="RNA_pol_sigma70_r4_t2"/>
</dbReference>
<dbReference type="GO" id="GO:0006352">
    <property type="term" value="P:DNA-templated transcription initiation"/>
    <property type="evidence" value="ECO:0007669"/>
    <property type="project" value="InterPro"/>
</dbReference>
<dbReference type="InterPro" id="IPR052704">
    <property type="entry name" value="ECF_Sigma-70_Domain"/>
</dbReference>
<evidence type="ECO:0000313" key="9">
    <source>
        <dbReference type="Proteomes" id="UP000199155"/>
    </source>
</evidence>
<evidence type="ECO:0000256" key="2">
    <source>
        <dbReference type="ARBA" id="ARBA00011344"/>
    </source>
</evidence>
<dbReference type="EMBL" id="FNFF01000016">
    <property type="protein sequence ID" value="SDL02309.1"/>
    <property type="molecule type" value="Genomic_DNA"/>
</dbReference>
<comment type="subunit">
    <text evidence="2">Interacts transiently with the RNA polymerase catalytic core formed by RpoA, RpoB, RpoC and RpoZ (2 alpha, 1 beta, 1 beta' and 1 omega subunit) to form the RNA polymerase holoenzyme that can initiate transcription.</text>
</comment>
<dbReference type="InterPro" id="IPR036388">
    <property type="entry name" value="WH-like_DNA-bd_sf"/>
</dbReference>
<dbReference type="CDD" id="cd06171">
    <property type="entry name" value="Sigma70_r4"/>
    <property type="match status" value="1"/>
</dbReference>
<keyword evidence="5" id="KW-0804">Transcription</keyword>
<reference evidence="8 9" key="1">
    <citation type="submission" date="2016-10" db="EMBL/GenBank/DDBJ databases">
        <authorList>
            <person name="de Groot N.N."/>
        </authorList>
    </citation>
    <scope>NUCLEOTIDE SEQUENCE [LARGE SCALE GENOMIC DNA]</scope>
    <source>
        <strain evidence="8 9">CGMCC 4.5727</strain>
    </source>
</reference>
<dbReference type="PANTHER" id="PTHR30173">
    <property type="entry name" value="SIGMA 19 FACTOR"/>
    <property type="match status" value="1"/>
</dbReference>
<dbReference type="NCBIfam" id="TIGR02937">
    <property type="entry name" value="sigma70-ECF"/>
    <property type="match status" value="1"/>
</dbReference>
<dbReference type="InterPro" id="IPR013324">
    <property type="entry name" value="RNA_pol_sigma_r3/r4-like"/>
</dbReference>
<dbReference type="InterPro" id="IPR032710">
    <property type="entry name" value="NTF2-like_dom_sf"/>
</dbReference>
<evidence type="ECO:0000259" key="7">
    <source>
        <dbReference type="Pfam" id="PF08281"/>
    </source>
</evidence>
<dbReference type="STRING" id="417292.SAMN05421806_116113"/>
<evidence type="ECO:0000259" key="6">
    <source>
        <dbReference type="Pfam" id="PF04542"/>
    </source>
</evidence>
<keyword evidence="3" id="KW-0805">Transcription regulation</keyword>
<comment type="similarity">
    <text evidence="1">Belongs to the sigma-70 factor family. ECF subfamily.</text>
</comment>
<dbReference type="SUPFAM" id="SSF54427">
    <property type="entry name" value="NTF2-like"/>
    <property type="match status" value="1"/>
</dbReference>
<dbReference type="SUPFAM" id="SSF88946">
    <property type="entry name" value="Sigma2 domain of RNA polymerase sigma factors"/>
    <property type="match status" value="1"/>
</dbReference>
<dbReference type="NCBIfam" id="TIGR02957">
    <property type="entry name" value="SigX4"/>
    <property type="match status" value="1"/>
</dbReference>
<dbReference type="Pfam" id="PF04542">
    <property type="entry name" value="Sigma70_r2"/>
    <property type="match status" value="1"/>
</dbReference>
<dbReference type="OrthoDB" id="6689546at2"/>
<evidence type="ECO:0000256" key="1">
    <source>
        <dbReference type="ARBA" id="ARBA00010641"/>
    </source>
</evidence>
<sequence length="298" mass="32588">MSGDADDPATEAFLAHRNLLFTVAYEVLGSAADAEDVLQEAWLQWVRADQEAVRDRRAFLVRITTRQALNRLRTVKRRRESYVGPWLPEPLLTAPDVAEDVELAESVSMALMLVLETLSPTERAVFVLREVFDIDYDEIAAAVDKSPAAVRQIAHRARRHVDARRPRRAVSSAESRTVLTSFRHAVETGDPQALLDVLAPDVVLMSDGGGIRHAALRPVAGAERVSRMFGGGIGKVEGEISTEPTSINGHAALLVYLNGELDGVMAISVANARITGLYYVRNPEKLTHVASATPLTLH</sequence>
<dbReference type="GO" id="GO:0003677">
    <property type="term" value="F:DNA binding"/>
    <property type="evidence" value="ECO:0007669"/>
    <property type="project" value="InterPro"/>
</dbReference>
<dbReference type="GO" id="GO:0016987">
    <property type="term" value="F:sigma factor activity"/>
    <property type="evidence" value="ECO:0007669"/>
    <property type="project" value="UniProtKB-KW"/>
</dbReference>
<evidence type="ECO:0000256" key="4">
    <source>
        <dbReference type="ARBA" id="ARBA00023082"/>
    </source>
</evidence>
<dbReference type="AlphaFoldDB" id="A0A1G9GNP2"/>
<evidence type="ECO:0000256" key="3">
    <source>
        <dbReference type="ARBA" id="ARBA00023015"/>
    </source>
</evidence>
<organism evidence="8 9">
    <name type="scientific">Streptomyces indicus</name>
    <dbReference type="NCBI Taxonomy" id="417292"/>
    <lineage>
        <taxon>Bacteria</taxon>
        <taxon>Bacillati</taxon>
        <taxon>Actinomycetota</taxon>
        <taxon>Actinomycetes</taxon>
        <taxon>Kitasatosporales</taxon>
        <taxon>Streptomycetaceae</taxon>
        <taxon>Streptomyces</taxon>
    </lineage>
</organism>
<dbReference type="Gene3D" id="1.10.10.10">
    <property type="entry name" value="Winged helix-like DNA-binding domain superfamily/Winged helix DNA-binding domain"/>
    <property type="match status" value="1"/>
</dbReference>
<proteinExistence type="inferred from homology"/>